<dbReference type="Proteomes" id="UP001212152">
    <property type="component" value="Unassembled WGS sequence"/>
</dbReference>
<dbReference type="PROSITE" id="PS50053">
    <property type="entry name" value="UBIQUITIN_2"/>
    <property type="match status" value="1"/>
</dbReference>
<feature type="region of interest" description="Disordered" evidence="1">
    <location>
        <begin position="290"/>
        <end position="336"/>
    </location>
</feature>
<dbReference type="PROSITE" id="PS50030">
    <property type="entry name" value="UBA"/>
    <property type="match status" value="1"/>
</dbReference>
<name>A0AAD5TDA2_9FUNG</name>
<feature type="domain" description="Ubiquitin-like" evidence="3">
    <location>
        <begin position="84"/>
        <end position="117"/>
    </location>
</feature>
<dbReference type="AlphaFoldDB" id="A0AAD5TDA2"/>
<dbReference type="Gene3D" id="1.10.260.100">
    <property type="match status" value="1"/>
</dbReference>
<dbReference type="PANTHER" id="PTHR10677:SF3">
    <property type="entry name" value="FI07626P-RELATED"/>
    <property type="match status" value="1"/>
</dbReference>
<reference evidence="4" key="1">
    <citation type="submission" date="2020-05" db="EMBL/GenBank/DDBJ databases">
        <title>Phylogenomic resolution of chytrid fungi.</title>
        <authorList>
            <person name="Stajich J.E."/>
            <person name="Amses K."/>
            <person name="Simmons R."/>
            <person name="Seto K."/>
            <person name="Myers J."/>
            <person name="Bonds A."/>
            <person name="Quandt C.A."/>
            <person name="Barry K."/>
            <person name="Liu P."/>
            <person name="Grigoriev I."/>
            <person name="Longcore J.E."/>
            <person name="James T.Y."/>
        </authorList>
    </citation>
    <scope>NUCLEOTIDE SEQUENCE</scope>
    <source>
        <strain evidence="4">JEL0379</strain>
    </source>
</reference>
<feature type="region of interest" description="Disordered" evidence="1">
    <location>
        <begin position="427"/>
        <end position="452"/>
    </location>
</feature>
<feature type="domain" description="UBA" evidence="2">
    <location>
        <begin position="461"/>
        <end position="505"/>
    </location>
</feature>
<feature type="region of interest" description="Disordered" evidence="1">
    <location>
        <begin position="129"/>
        <end position="154"/>
    </location>
</feature>
<dbReference type="InterPro" id="IPR015940">
    <property type="entry name" value="UBA"/>
</dbReference>
<evidence type="ECO:0000313" key="5">
    <source>
        <dbReference type="Proteomes" id="UP001212152"/>
    </source>
</evidence>
<sequence>MSSASDSASGAASGPLTITFRLTPALLPPQATLSSLALTIAHPHSTSLRDLKALLASEILRSATSASSPASSSATAATAPTTPLDPDSLRLVYAGRIFKDDDATLAELGIKEGAVVHATKLASNRAAEESAAASAGESPARRTAGSPASAAPTTLRGAAAAAQRNAFGMPDMGDMLENPVVRSMLENPDFMRTLLENDPRIARLAESNPSLRQTLSDPRFLREMLDTMRNPALSQEMMRNVDRQLLNIENIPGGFNALSSMYHDFQAPLSQAHEEDPSTDEANRRFAERFGAQRRTSDEGINNDALPNPWAPPPPPQPSATAQRQQGGAAHLFGGAMGGGGGGWPFMGGAAGGGWPFMAGAGGGGAAQNPFAAMMMPPTATNPANQPNQQQQQQQQQQPFDLNALLSQIQSMQSLFQPATGTYAAPNLTTASTASPQSPSATTTATATAATTPAPIVDTARHEERFATQLAALADMGFDEKDRCIRALLAAGGNVEAAIAYMLDSP</sequence>
<accession>A0AAD5TDA2</accession>
<feature type="compositionally biased region" description="Low complexity" evidence="1">
    <location>
        <begin position="429"/>
        <end position="452"/>
    </location>
</feature>
<dbReference type="EMBL" id="JADGJQ010000146">
    <property type="protein sequence ID" value="KAJ3167232.1"/>
    <property type="molecule type" value="Genomic_DNA"/>
</dbReference>
<gene>
    <name evidence="4" type="primary">UBQLN1</name>
    <name evidence="4" type="ORF">HDU87_001721</name>
</gene>
<dbReference type="InterPro" id="IPR029071">
    <property type="entry name" value="Ubiquitin-like_domsf"/>
</dbReference>
<dbReference type="Pfam" id="PF00627">
    <property type="entry name" value="UBA"/>
    <property type="match status" value="1"/>
</dbReference>
<feature type="compositionally biased region" description="Low complexity" evidence="1">
    <location>
        <begin position="319"/>
        <end position="334"/>
    </location>
</feature>
<evidence type="ECO:0000259" key="3">
    <source>
        <dbReference type="PROSITE" id="PS50053"/>
    </source>
</evidence>
<evidence type="ECO:0000313" key="4">
    <source>
        <dbReference type="EMBL" id="KAJ3167232.1"/>
    </source>
</evidence>
<keyword evidence="5" id="KW-1185">Reference proteome</keyword>
<dbReference type="FunFam" id="1.10.260.100:FF:000001">
    <property type="entry name" value="Ubiquilin 1"/>
    <property type="match status" value="1"/>
</dbReference>
<dbReference type="Pfam" id="PF00240">
    <property type="entry name" value="ubiquitin"/>
    <property type="match status" value="1"/>
</dbReference>
<dbReference type="Pfam" id="PF23195">
    <property type="entry name" value="UBQLN1"/>
    <property type="match status" value="1"/>
</dbReference>
<dbReference type="Gene3D" id="3.10.20.90">
    <property type="entry name" value="Phosphatidylinositol 3-kinase Catalytic Subunit, Chain A, domain 1"/>
    <property type="match status" value="1"/>
</dbReference>
<proteinExistence type="predicted"/>
<dbReference type="InterPro" id="IPR000626">
    <property type="entry name" value="Ubiquitin-like_dom"/>
</dbReference>
<dbReference type="SMART" id="SM00727">
    <property type="entry name" value="STI1"/>
    <property type="match status" value="2"/>
</dbReference>
<feature type="compositionally biased region" description="Low complexity" evidence="1">
    <location>
        <begin position="377"/>
        <end position="398"/>
    </location>
</feature>
<comment type="caution">
    <text evidence="4">The sequence shown here is derived from an EMBL/GenBank/DDBJ whole genome shotgun (WGS) entry which is preliminary data.</text>
</comment>
<dbReference type="GO" id="GO:0005829">
    <property type="term" value="C:cytosol"/>
    <property type="evidence" value="ECO:0007669"/>
    <property type="project" value="TreeGrafter"/>
</dbReference>
<dbReference type="SUPFAM" id="SSF46934">
    <property type="entry name" value="UBA-like"/>
    <property type="match status" value="1"/>
</dbReference>
<dbReference type="SMART" id="SM00165">
    <property type="entry name" value="UBA"/>
    <property type="match status" value="1"/>
</dbReference>
<protein>
    <submittedName>
        <fullName evidence="4">Ubiquilin-1</fullName>
    </submittedName>
</protein>
<organism evidence="4 5">
    <name type="scientific">Geranomyces variabilis</name>
    <dbReference type="NCBI Taxonomy" id="109894"/>
    <lineage>
        <taxon>Eukaryota</taxon>
        <taxon>Fungi</taxon>
        <taxon>Fungi incertae sedis</taxon>
        <taxon>Chytridiomycota</taxon>
        <taxon>Chytridiomycota incertae sedis</taxon>
        <taxon>Chytridiomycetes</taxon>
        <taxon>Spizellomycetales</taxon>
        <taxon>Powellomycetaceae</taxon>
        <taxon>Geranomyces</taxon>
    </lineage>
</organism>
<dbReference type="SUPFAM" id="SSF54236">
    <property type="entry name" value="Ubiquitin-like"/>
    <property type="match status" value="1"/>
</dbReference>
<evidence type="ECO:0000256" key="1">
    <source>
        <dbReference type="SAM" id="MobiDB-lite"/>
    </source>
</evidence>
<dbReference type="GO" id="GO:0006511">
    <property type="term" value="P:ubiquitin-dependent protein catabolic process"/>
    <property type="evidence" value="ECO:0007669"/>
    <property type="project" value="TreeGrafter"/>
</dbReference>
<feature type="region of interest" description="Disordered" evidence="1">
    <location>
        <begin position="369"/>
        <end position="398"/>
    </location>
</feature>
<evidence type="ECO:0000259" key="2">
    <source>
        <dbReference type="PROSITE" id="PS50030"/>
    </source>
</evidence>
<dbReference type="InterPro" id="IPR015496">
    <property type="entry name" value="Ubiquilin"/>
</dbReference>
<dbReference type="PANTHER" id="PTHR10677">
    <property type="entry name" value="UBIQUILIN"/>
    <property type="match status" value="1"/>
</dbReference>
<dbReference type="Gene3D" id="1.10.8.10">
    <property type="entry name" value="DNA helicase RuvA subunit, C-terminal domain"/>
    <property type="match status" value="1"/>
</dbReference>
<dbReference type="InterPro" id="IPR006636">
    <property type="entry name" value="STI1_HS-bd"/>
</dbReference>
<dbReference type="InterPro" id="IPR009060">
    <property type="entry name" value="UBA-like_sf"/>
</dbReference>
<dbReference type="GO" id="GO:0031593">
    <property type="term" value="F:polyubiquitin modification-dependent protein binding"/>
    <property type="evidence" value="ECO:0007669"/>
    <property type="project" value="TreeGrafter"/>
</dbReference>
<feature type="compositionally biased region" description="Pro residues" evidence="1">
    <location>
        <begin position="309"/>
        <end position="318"/>
    </location>
</feature>